<dbReference type="AlphaFoldDB" id="A0AAD7HQZ7"/>
<protein>
    <submittedName>
        <fullName evidence="3">Uncharacterized protein</fullName>
    </submittedName>
</protein>
<proteinExistence type="predicted"/>
<organism evidence="3 4">
    <name type="scientific">Mycena metata</name>
    <dbReference type="NCBI Taxonomy" id="1033252"/>
    <lineage>
        <taxon>Eukaryota</taxon>
        <taxon>Fungi</taxon>
        <taxon>Dikarya</taxon>
        <taxon>Basidiomycota</taxon>
        <taxon>Agaricomycotina</taxon>
        <taxon>Agaricomycetes</taxon>
        <taxon>Agaricomycetidae</taxon>
        <taxon>Agaricales</taxon>
        <taxon>Marasmiineae</taxon>
        <taxon>Mycenaceae</taxon>
        <taxon>Mycena</taxon>
    </lineage>
</organism>
<keyword evidence="4" id="KW-1185">Reference proteome</keyword>
<name>A0AAD7HQZ7_9AGAR</name>
<reference evidence="3" key="1">
    <citation type="submission" date="2023-03" db="EMBL/GenBank/DDBJ databases">
        <title>Massive genome expansion in bonnet fungi (Mycena s.s.) driven by repeated elements and novel gene families across ecological guilds.</title>
        <authorList>
            <consortium name="Lawrence Berkeley National Laboratory"/>
            <person name="Harder C.B."/>
            <person name="Miyauchi S."/>
            <person name="Viragh M."/>
            <person name="Kuo A."/>
            <person name="Thoen E."/>
            <person name="Andreopoulos B."/>
            <person name="Lu D."/>
            <person name="Skrede I."/>
            <person name="Drula E."/>
            <person name="Henrissat B."/>
            <person name="Morin E."/>
            <person name="Kohler A."/>
            <person name="Barry K."/>
            <person name="LaButti K."/>
            <person name="Morin E."/>
            <person name="Salamov A."/>
            <person name="Lipzen A."/>
            <person name="Mereny Z."/>
            <person name="Hegedus B."/>
            <person name="Baldrian P."/>
            <person name="Stursova M."/>
            <person name="Weitz H."/>
            <person name="Taylor A."/>
            <person name="Grigoriev I.V."/>
            <person name="Nagy L.G."/>
            <person name="Martin F."/>
            <person name="Kauserud H."/>
        </authorList>
    </citation>
    <scope>NUCLEOTIDE SEQUENCE</scope>
    <source>
        <strain evidence="3">CBHHK182m</strain>
    </source>
</reference>
<keyword evidence="2" id="KW-0732">Signal</keyword>
<evidence type="ECO:0000256" key="1">
    <source>
        <dbReference type="SAM" id="MobiDB-lite"/>
    </source>
</evidence>
<evidence type="ECO:0000313" key="4">
    <source>
        <dbReference type="Proteomes" id="UP001215598"/>
    </source>
</evidence>
<accession>A0AAD7HQZ7</accession>
<evidence type="ECO:0000313" key="3">
    <source>
        <dbReference type="EMBL" id="KAJ7725369.1"/>
    </source>
</evidence>
<feature type="signal peptide" evidence="2">
    <location>
        <begin position="1"/>
        <end position="16"/>
    </location>
</feature>
<gene>
    <name evidence="3" type="ORF">B0H16DRAFT_1736216</name>
</gene>
<feature type="compositionally biased region" description="Pro residues" evidence="1">
    <location>
        <begin position="86"/>
        <end position="100"/>
    </location>
</feature>
<feature type="compositionally biased region" description="Low complexity" evidence="1">
    <location>
        <begin position="175"/>
        <end position="185"/>
    </location>
</feature>
<feature type="chain" id="PRO_5042168936" evidence="2">
    <location>
        <begin position="17"/>
        <end position="297"/>
    </location>
</feature>
<feature type="region of interest" description="Disordered" evidence="1">
    <location>
        <begin position="23"/>
        <end position="185"/>
    </location>
</feature>
<dbReference type="Proteomes" id="UP001215598">
    <property type="component" value="Unassembled WGS sequence"/>
</dbReference>
<feature type="compositionally biased region" description="Basic and acidic residues" evidence="1">
    <location>
        <begin position="117"/>
        <end position="127"/>
    </location>
</feature>
<feature type="compositionally biased region" description="Basic and acidic residues" evidence="1">
    <location>
        <begin position="49"/>
        <end position="59"/>
    </location>
</feature>
<dbReference type="EMBL" id="JARKIB010000195">
    <property type="protein sequence ID" value="KAJ7725369.1"/>
    <property type="molecule type" value="Genomic_DNA"/>
</dbReference>
<evidence type="ECO:0000256" key="2">
    <source>
        <dbReference type="SAM" id="SignalP"/>
    </source>
</evidence>
<sequence>MQPRLIMLLLSLGVLASTMSIPETPSAPVPAPNVPRELPAVPEVGQPDAKPDPSEKILPNEKVSTPYDPPKRNALPVPNTPKRAMPAPPAPPAVPTPVAPNVPRELPAVPEVGQPDAKPDPSEKILPNEKVSTPYDPAVKRATPETPAPPAVNSNALPVPNTPKRATPAPPAAPAVPNANPETNALPVPKTPKRATPAPPAAPAVPTLRLPAPPCLHPLFRMPTSETNALPVPNTPKRATPELLLRPLSNAMHRNEGTCSSQAGGARFSLTIPRPVTRICRTPKGLVAPETIKEHAN</sequence>
<comment type="caution">
    <text evidence="3">The sequence shown here is derived from an EMBL/GenBank/DDBJ whole genome shotgun (WGS) entry which is preliminary data.</text>
</comment>